<evidence type="ECO:0000259" key="1">
    <source>
        <dbReference type="Pfam" id="PF22790"/>
    </source>
</evidence>
<organism evidence="2 3">
    <name type="scientific">Metabacillus fastidiosus</name>
    <dbReference type="NCBI Taxonomy" id="1458"/>
    <lineage>
        <taxon>Bacteria</taxon>
        <taxon>Bacillati</taxon>
        <taxon>Bacillota</taxon>
        <taxon>Bacilli</taxon>
        <taxon>Bacillales</taxon>
        <taxon>Bacillaceae</taxon>
        <taxon>Metabacillus</taxon>
    </lineage>
</organism>
<sequence>MFIRSYFLSVWKFFDPLYFFITRLENVKCRYKKDIVFRVRLMKYRGKSVMLSDGTLVETNDIFLKIHLYNVALLKDVALVKNPLKRGRIVYKKVKNSMPLLVQYIDSLPKRKNIKGIIGITMINKGVNQLGFEQFPIENKFYILFKKIGQLPIYFLSSSSIHPRNIINLKPSYLIMSKEKLYKMYKNHN</sequence>
<reference evidence="2 3" key="1">
    <citation type="submission" date="2023-03" db="EMBL/GenBank/DDBJ databases">
        <title>Bacillus Genome Sequencing.</title>
        <authorList>
            <person name="Dunlap C."/>
        </authorList>
    </citation>
    <scope>NUCLEOTIDE SEQUENCE [LARGE SCALE GENOMIC DNA]</scope>
    <source>
        <strain evidence="2 3">NRS-1717</strain>
    </source>
</reference>
<comment type="caution">
    <text evidence="2">The sequence shown here is derived from an EMBL/GenBank/DDBJ whole genome shotgun (WGS) entry which is preliminary data.</text>
</comment>
<name>A0ABU6P225_9BACI</name>
<accession>A0ABU6P225</accession>
<dbReference type="Pfam" id="PF22790">
    <property type="entry name" value="YkoP"/>
    <property type="match status" value="1"/>
</dbReference>
<proteinExistence type="predicted"/>
<protein>
    <recommendedName>
        <fullName evidence="1">YkoP-like domain-containing protein</fullName>
    </recommendedName>
</protein>
<dbReference type="RefSeq" id="WP_328002324.1">
    <property type="nucleotide sequence ID" value="NZ_JARTFS010000013.1"/>
</dbReference>
<gene>
    <name evidence="2" type="ORF">P9271_17285</name>
</gene>
<evidence type="ECO:0000313" key="3">
    <source>
        <dbReference type="Proteomes" id="UP001342826"/>
    </source>
</evidence>
<dbReference type="Proteomes" id="UP001342826">
    <property type="component" value="Unassembled WGS sequence"/>
</dbReference>
<dbReference type="InterPro" id="IPR054467">
    <property type="entry name" value="YkoP-like_dom"/>
</dbReference>
<keyword evidence="3" id="KW-1185">Reference proteome</keyword>
<dbReference type="EMBL" id="JARTFS010000013">
    <property type="protein sequence ID" value="MED4403063.1"/>
    <property type="molecule type" value="Genomic_DNA"/>
</dbReference>
<evidence type="ECO:0000313" key="2">
    <source>
        <dbReference type="EMBL" id="MED4403063.1"/>
    </source>
</evidence>
<feature type="domain" description="YkoP-like" evidence="1">
    <location>
        <begin position="4"/>
        <end position="185"/>
    </location>
</feature>